<dbReference type="InterPro" id="IPR036390">
    <property type="entry name" value="WH_DNA-bd_sf"/>
</dbReference>
<dbReference type="PROSITE" id="PS50931">
    <property type="entry name" value="HTH_LYSR"/>
    <property type="match status" value="1"/>
</dbReference>
<name>A0A0M4CJJ1_9CORY</name>
<dbReference type="PRINTS" id="PR00039">
    <property type="entry name" value="HTHLYSR"/>
</dbReference>
<evidence type="ECO:0000256" key="1">
    <source>
        <dbReference type="ARBA" id="ARBA00009437"/>
    </source>
</evidence>
<keyword evidence="3" id="KW-0238">DNA-binding</keyword>
<keyword evidence="2" id="KW-0805">Transcription regulation</keyword>
<evidence type="ECO:0000256" key="3">
    <source>
        <dbReference type="ARBA" id="ARBA00023125"/>
    </source>
</evidence>
<dbReference type="InterPro" id="IPR000847">
    <property type="entry name" value="LysR_HTH_N"/>
</dbReference>
<dbReference type="OrthoDB" id="9789529at2"/>
<accession>A0A0M4CJJ1</accession>
<dbReference type="PANTHER" id="PTHR30419">
    <property type="entry name" value="HTH-TYPE TRANSCRIPTIONAL REGULATOR YBHD"/>
    <property type="match status" value="1"/>
</dbReference>
<dbReference type="FunFam" id="1.10.10.10:FF:000001">
    <property type="entry name" value="LysR family transcriptional regulator"/>
    <property type="match status" value="1"/>
</dbReference>
<dbReference type="InterPro" id="IPR050950">
    <property type="entry name" value="HTH-type_LysR_regulators"/>
</dbReference>
<dbReference type="InterPro" id="IPR005119">
    <property type="entry name" value="LysR_subst-bd"/>
</dbReference>
<evidence type="ECO:0000313" key="6">
    <source>
        <dbReference type="EMBL" id="ALC04535.1"/>
    </source>
</evidence>
<dbReference type="Pfam" id="PF00126">
    <property type="entry name" value="HTH_1"/>
    <property type="match status" value="1"/>
</dbReference>
<keyword evidence="4" id="KW-0804">Transcription</keyword>
<dbReference type="GO" id="GO:0003677">
    <property type="term" value="F:DNA binding"/>
    <property type="evidence" value="ECO:0007669"/>
    <property type="project" value="UniProtKB-KW"/>
</dbReference>
<dbReference type="SUPFAM" id="SSF53850">
    <property type="entry name" value="Periplasmic binding protein-like II"/>
    <property type="match status" value="1"/>
</dbReference>
<feature type="domain" description="HTH lysR-type" evidence="5">
    <location>
        <begin position="1"/>
        <end position="58"/>
    </location>
</feature>
<dbReference type="Pfam" id="PF03466">
    <property type="entry name" value="LysR_substrate"/>
    <property type="match status" value="1"/>
</dbReference>
<dbReference type="STRING" id="931089.CDES_00245"/>
<reference evidence="6 7" key="1">
    <citation type="submission" date="2014-08" db="EMBL/GenBank/DDBJ databases">
        <title>Complete genome sequence of Corynebacterium deserti GIMN1.010 (=DSM 45689), isolated from desert sand in western China.</title>
        <authorList>
            <person name="Ruckert C."/>
            <person name="Albersmeier A."/>
            <person name="Kalinowski J."/>
        </authorList>
    </citation>
    <scope>NUCLEOTIDE SEQUENCE [LARGE SCALE GENOMIC DNA]</scope>
    <source>
        <strain evidence="6 7">GIMN1.010</strain>
    </source>
</reference>
<dbReference type="Proteomes" id="UP000068067">
    <property type="component" value="Chromosome"/>
</dbReference>
<dbReference type="KEGG" id="cdx:CDES_00245"/>
<keyword evidence="7" id="KW-1185">Reference proteome</keyword>
<dbReference type="SUPFAM" id="SSF46785">
    <property type="entry name" value="Winged helix' DNA-binding domain"/>
    <property type="match status" value="1"/>
</dbReference>
<proteinExistence type="inferred from homology"/>
<gene>
    <name evidence="6" type="ORF">CDES_00245</name>
</gene>
<dbReference type="EMBL" id="CP009220">
    <property type="protein sequence ID" value="ALC04535.1"/>
    <property type="molecule type" value="Genomic_DNA"/>
</dbReference>
<dbReference type="PATRIC" id="fig|931089.4.peg.45"/>
<dbReference type="Gene3D" id="3.40.190.290">
    <property type="match status" value="1"/>
</dbReference>
<dbReference type="CDD" id="cd05466">
    <property type="entry name" value="PBP2_LTTR_substrate"/>
    <property type="match status" value="1"/>
</dbReference>
<dbReference type="InterPro" id="IPR036388">
    <property type="entry name" value="WH-like_DNA-bd_sf"/>
</dbReference>
<organism evidence="6 7">
    <name type="scientific">Corynebacterium deserti GIMN1.010</name>
    <dbReference type="NCBI Taxonomy" id="931089"/>
    <lineage>
        <taxon>Bacteria</taxon>
        <taxon>Bacillati</taxon>
        <taxon>Actinomycetota</taxon>
        <taxon>Actinomycetes</taxon>
        <taxon>Mycobacteriales</taxon>
        <taxon>Corynebacteriaceae</taxon>
        <taxon>Corynebacterium</taxon>
    </lineage>
</organism>
<dbReference type="Gene3D" id="1.10.10.10">
    <property type="entry name" value="Winged helix-like DNA-binding domain superfamily/Winged helix DNA-binding domain"/>
    <property type="match status" value="1"/>
</dbReference>
<dbReference type="GO" id="GO:0003700">
    <property type="term" value="F:DNA-binding transcription factor activity"/>
    <property type="evidence" value="ECO:0007669"/>
    <property type="project" value="InterPro"/>
</dbReference>
<sequence length="304" mass="32514">MDIRQLTYFLGVIDHGGFGRAAEALHVAQPSLSQSIRALERRLGVELFHRTGRRAELTSAGERLVLPARQVLRDLDAAKRAVLSVRALESGTVELVAMPSPGVEPLTGLIKDFHARYPGMMVNVAGAFTPADTVEAVRSGTAEIGLLGSSGQPQTADLDVCQLESDPLVLISPPGTETTSDTIERKSLDGLRFVISPRGSLMRQLIDNALVHDSATSVVAEMEHRTSLLPLVCAGVGHTVMPDSWRTIAESSGCIVRRIVPEVHLDIFVVSRKGDLTPGGQAFMDLIHARALGTTGFGGMELPT</sequence>
<evidence type="ECO:0000259" key="5">
    <source>
        <dbReference type="PROSITE" id="PS50931"/>
    </source>
</evidence>
<dbReference type="AlphaFoldDB" id="A0A0M4CJJ1"/>
<dbReference type="GO" id="GO:0005829">
    <property type="term" value="C:cytosol"/>
    <property type="evidence" value="ECO:0007669"/>
    <property type="project" value="TreeGrafter"/>
</dbReference>
<evidence type="ECO:0000256" key="4">
    <source>
        <dbReference type="ARBA" id="ARBA00023163"/>
    </source>
</evidence>
<comment type="similarity">
    <text evidence="1">Belongs to the LysR transcriptional regulatory family.</text>
</comment>
<evidence type="ECO:0000256" key="2">
    <source>
        <dbReference type="ARBA" id="ARBA00023015"/>
    </source>
</evidence>
<evidence type="ECO:0000313" key="7">
    <source>
        <dbReference type="Proteomes" id="UP000068067"/>
    </source>
</evidence>
<protein>
    <submittedName>
        <fullName evidence="6">Transcriptional regulator, LysR family</fullName>
    </submittedName>
</protein>